<evidence type="ECO:0000313" key="2">
    <source>
        <dbReference type="EMBL" id="OVA19409.1"/>
    </source>
</evidence>
<proteinExistence type="predicted"/>
<dbReference type="STRING" id="56857.A0A200R9K6"/>
<keyword evidence="3" id="KW-1185">Reference proteome</keyword>
<dbReference type="PANTHER" id="PTHR48436:SF1">
    <property type="entry name" value="2, PUTATIVE-RELATED"/>
    <property type="match status" value="1"/>
</dbReference>
<reference evidence="2 3" key="1">
    <citation type="journal article" date="2017" name="Mol. Plant">
        <title>The Genome of Medicinal Plant Macleaya cordata Provides New Insights into Benzylisoquinoline Alkaloids Metabolism.</title>
        <authorList>
            <person name="Liu X."/>
            <person name="Liu Y."/>
            <person name="Huang P."/>
            <person name="Ma Y."/>
            <person name="Qing Z."/>
            <person name="Tang Q."/>
            <person name="Cao H."/>
            <person name="Cheng P."/>
            <person name="Zheng Y."/>
            <person name="Yuan Z."/>
            <person name="Zhou Y."/>
            <person name="Liu J."/>
            <person name="Tang Z."/>
            <person name="Zhuo Y."/>
            <person name="Zhang Y."/>
            <person name="Yu L."/>
            <person name="Huang J."/>
            <person name="Yang P."/>
            <person name="Peng Q."/>
            <person name="Zhang J."/>
            <person name="Jiang W."/>
            <person name="Zhang Z."/>
            <person name="Lin K."/>
            <person name="Ro D.K."/>
            <person name="Chen X."/>
            <person name="Xiong X."/>
            <person name="Shang Y."/>
            <person name="Huang S."/>
            <person name="Zeng J."/>
        </authorList>
    </citation>
    <scope>NUCLEOTIDE SEQUENCE [LARGE SCALE GENOMIC DNA]</scope>
    <source>
        <strain evidence="3">cv. BLH2017</strain>
        <tissue evidence="2">Root</tissue>
    </source>
</reference>
<dbReference type="OMA" id="NTWICIC"/>
<evidence type="ECO:0000313" key="3">
    <source>
        <dbReference type="Proteomes" id="UP000195402"/>
    </source>
</evidence>
<dbReference type="OrthoDB" id="777193at2759"/>
<protein>
    <submittedName>
        <fullName evidence="2">Uncharacterized protein</fullName>
    </submittedName>
</protein>
<dbReference type="EMBL" id="MVGT01000187">
    <property type="protein sequence ID" value="OVA19409.1"/>
    <property type="molecule type" value="Genomic_DNA"/>
</dbReference>
<keyword evidence="1" id="KW-0812">Transmembrane</keyword>
<evidence type="ECO:0000256" key="1">
    <source>
        <dbReference type="SAM" id="Phobius"/>
    </source>
</evidence>
<organism evidence="2 3">
    <name type="scientific">Macleaya cordata</name>
    <name type="common">Five-seeded plume-poppy</name>
    <name type="synonym">Bocconia cordata</name>
    <dbReference type="NCBI Taxonomy" id="56857"/>
    <lineage>
        <taxon>Eukaryota</taxon>
        <taxon>Viridiplantae</taxon>
        <taxon>Streptophyta</taxon>
        <taxon>Embryophyta</taxon>
        <taxon>Tracheophyta</taxon>
        <taxon>Spermatophyta</taxon>
        <taxon>Magnoliopsida</taxon>
        <taxon>Ranunculales</taxon>
        <taxon>Papaveraceae</taxon>
        <taxon>Papaveroideae</taxon>
        <taxon>Macleaya</taxon>
    </lineage>
</organism>
<dbReference type="InterPro" id="IPR055276">
    <property type="entry name" value="NHL41-like"/>
</dbReference>
<feature type="transmembrane region" description="Helical" evidence="1">
    <location>
        <begin position="67"/>
        <end position="86"/>
    </location>
</feature>
<dbReference type="InParanoid" id="A0A200R9K6"/>
<keyword evidence="1" id="KW-0472">Membrane</keyword>
<comment type="caution">
    <text evidence="2">The sequence shown here is derived from an EMBL/GenBank/DDBJ whole genome shotgun (WGS) entry which is preliminary data.</text>
</comment>
<dbReference type="AlphaFoldDB" id="A0A200R9K6"/>
<keyword evidence="1" id="KW-1133">Transmembrane helix</keyword>
<dbReference type="Proteomes" id="UP000195402">
    <property type="component" value="Unassembled WGS sequence"/>
</dbReference>
<dbReference type="PANTHER" id="PTHR48436">
    <property type="entry name" value="2, PUTATIVE-RELATED"/>
    <property type="match status" value="1"/>
</dbReference>
<accession>A0A200R9K6</accession>
<sequence length="169" mass="19531">MEEIDEDDDDDPCLILCEKKQKKDEQEDEDGEYDVDDYEDDRRRKLGFWRFFSFGTYNSCMWVSIQIFWRLLVSFGAALFVFFLATKPPTPNMSIKMVGIRQFWLGEGVDWSGVTTKILTCNCSMALVINNKSKLFGLHIHPSTIQMSFGPVVFASSQDLLRNNGKMLE</sequence>
<gene>
    <name evidence="2" type="ORF">BVC80_9055g49</name>
</gene>
<name>A0A200R9K6_MACCD</name>